<dbReference type="Pfam" id="PF12850">
    <property type="entry name" value="Metallophos_2"/>
    <property type="match status" value="1"/>
</dbReference>
<evidence type="ECO:0000313" key="8">
    <source>
        <dbReference type="EMBL" id="EKX43133.1"/>
    </source>
</evidence>
<dbReference type="EMBL" id="JH993012">
    <property type="protein sequence ID" value="EKX43133.1"/>
    <property type="molecule type" value="Genomic_DNA"/>
</dbReference>
<reference evidence="8 10" key="1">
    <citation type="journal article" date="2012" name="Nature">
        <title>Algal genomes reveal evolutionary mosaicism and the fate of nucleomorphs.</title>
        <authorList>
            <consortium name="DOE Joint Genome Institute"/>
            <person name="Curtis B.A."/>
            <person name="Tanifuji G."/>
            <person name="Burki F."/>
            <person name="Gruber A."/>
            <person name="Irimia M."/>
            <person name="Maruyama S."/>
            <person name="Arias M.C."/>
            <person name="Ball S.G."/>
            <person name="Gile G.H."/>
            <person name="Hirakawa Y."/>
            <person name="Hopkins J.F."/>
            <person name="Kuo A."/>
            <person name="Rensing S.A."/>
            <person name="Schmutz J."/>
            <person name="Symeonidi A."/>
            <person name="Elias M."/>
            <person name="Eveleigh R.J."/>
            <person name="Herman E.K."/>
            <person name="Klute M.J."/>
            <person name="Nakayama T."/>
            <person name="Obornik M."/>
            <person name="Reyes-Prieto A."/>
            <person name="Armbrust E.V."/>
            <person name="Aves S.J."/>
            <person name="Beiko R.G."/>
            <person name="Coutinho P."/>
            <person name="Dacks J.B."/>
            <person name="Durnford D.G."/>
            <person name="Fast N.M."/>
            <person name="Green B.R."/>
            <person name="Grisdale C.J."/>
            <person name="Hempel F."/>
            <person name="Henrissat B."/>
            <person name="Hoppner M.P."/>
            <person name="Ishida K."/>
            <person name="Kim E."/>
            <person name="Koreny L."/>
            <person name="Kroth P.G."/>
            <person name="Liu Y."/>
            <person name="Malik S.B."/>
            <person name="Maier U.G."/>
            <person name="McRose D."/>
            <person name="Mock T."/>
            <person name="Neilson J.A."/>
            <person name="Onodera N.T."/>
            <person name="Poole A.M."/>
            <person name="Pritham E.J."/>
            <person name="Richards T.A."/>
            <person name="Rocap G."/>
            <person name="Roy S.W."/>
            <person name="Sarai C."/>
            <person name="Schaack S."/>
            <person name="Shirato S."/>
            <person name="Slamovits C.H."/>
            <person name="Spencer D.F."/>
            <person name="Suzuki S."/>
            <person name="Worden A.Z."/>
            <person name="Zauner S."/>
            <person name="Barry K."/>
            <person name="Bell C."/>
            <person name="Bharti A.K."/>
            <person name="Crow J.A."/>
            <person name="Grimwood J."/>
            <person name="Kramer R."/>
            <person name="Lindquist E."/>
            <person name="Lucas S."/>
            <person name="Salamov A."/>
            <person name="McFadden G.I."/>
            <person name="Lane C.E."/>
            <person name="Keeling P.J."/>
            <person name="Gray M.W."/>
            <person name="Grigoriev I.V."/>
            <person name="Archibald J.M."/>
        </authorList>
    </citation>
    <scope>NUCLEOTIDE SEQUENCE</scope>
    <source>
        <strain evidence="8 10">CCMP2712</strain>
    </source>
</reference>
<sequence>MEGSRTERDKGKRRRAVVHERDQERSEGFMELHSMRSRCCSSQAYIKVGIVSDTHGCFDARLRDIFDGVHEIWHGGDHAGKNGSYQSAWDVLKELNNIAPVTCMVRGNVDTFAGGIRGQKGFSTNTPLDFTLDFPLYSVRQGYTFDKESRNRQENLHDCKSTDEFVAERLQDITGDPANAQEVVNAHRLDVIVFGHSHQSRIWYHEGRLFINPGSAGPRRFSLPKSACTLEIHEEKFIANIYRW</sequence>
<dbReference type="GO" id="GO:0016787">
    <property type="term" value="F:hydrolase activity"/>
    <property type="evidence" value="ECO:0007669"/>
    <property type="project" value="UniProtKB-KW"/>
</dbReference>
<accession>L1J3M8</accession>
<dbReference type="HOGENOM" id="CLU_1139837_0_0_1"/>
<evidence type="ECO:0000313" key="9">
    <source>
        <dbReference type="EnsemblProtists" id="EKX43133"/>
    </source>
</evidence>
<keyword evidence="4" id="KW-0378">Hydrolase</keyword>
<dbReference type="PaxDb" id="55529-EKX43133"/>
<dbReference type="InterPro" id="IPR029052">
    <property type="entry name" value="Metallo-depent_PP-like"/>
</dbReference>
<dbReference type="Gene3D" id="3.60.21.10">
    <property type="match status" value="1"/>
</dbReference>
<dbReference type="InterPro" id="IPR020935">
    <property type="entry name" value="PdiEstase_YfcE_CS"/>
</dbReference>
<organism evidence="8">
    <name type="scientific">Guillardia theta (strain CCMP2712)</name>
    <name type="common">Cryptophyte</name>
    <dbReference type="NCBI Taxonomy" id="905079"/>
    <lineage>
        <taxon>Eukaryota</taxon>
        <taxon>Cryptophyceae</taxon>
        <taxon>Pyrenomonadales</taxon>
        <taxon>Geminigeraceae</taxon>
        <taxon>Guillardia</taxon>
    </lineage>
</organism>
<reference evidence="10" key="2">
    <citation type="submission" date="2012-11" db="EMBL/GenBank/DDBJ databases">
        <authorList>
            <person name="Kuo A."/>
            <person name="Curtis B.A."/>
            <person name="Tanifuji G."/>
            <person name="Burki F."/>
            <person name="Gruber A."/>
            <person name="Irimia M."/>
            <person name="Maruyama S."/>
            <person name="Arias M.C."/>
            <person name="Ball S.G."/>
            <person name="Gile G.H."/>
            <person name="Hirakawa Y."/>
            <person name="Hopkins J.F."/>
            <person name="Rensing S.A."/>
            <person name="Schmutz J."/>
            <person name="Symeonidi A."/>
            <person name="Elias M."/>
            <person name="Eveleigh R.J."/>
            <person name="Herman E.K."/>
            <person name="Klute M.J."/>
            <person name="Nakayama T."/>
            <person name="Obornik M."/>
            <person name="Reyes-Prieto A."/>
            <person name="Armbrust E.V."/>
            <person name="Aves S.J."/>
            <person name="Beiko R.G."/>
            <person name="Coutinho P."/>
            <person name="Dacks J.B."/>
            <person name="Durnford D.G."/>
            <person name="Fast N.M."/>
            <person name="Green B.R."/>
            <person name="Grisdale C."/>
            <person name="Hempe F."/>
            <person name="Henrissat B."/>
            <person name="Hoppner M.P."/>
            <person name="Ishida K.-I."/>
            <person name="Kim E."/>
            <person name="Koreny L."/>
            <person name="Kroth P.G."/>
            <person name="Liu Y."/>
            <person name="Malik S.-B."/>
            <person name="Maier U.G."/>
            <person name="McRose D."/>
            <person name="Mock T."/>
            <person name="Neilson J.A."/>
            <person name="Onodera N.T."/>
            <person name="Poole A.M."/>
            <person name="Pritham E.J."/>
            <person name="Richards T.A."/>
            <person name="Rocap G."/>
            <person name="Roy S.W."/>
            <person name="Sarai C."/>
            <person name="Schaack S."/>
            <person name="Shirato S."/>
            <person name="Slamovits C.H."/>
            <person name="Spencer D.F."/>
            <person name="Suzuki S."/>
            <person name="Worden A.Z."/>
            <person name="Zauner S."/>
            <person name="Barry K."/>
            <person name="Bell C."/>
            <person name="Bharti A.K."/>
            <person name="Crow J.A."/>
            <person name="Grimwood J."/>
            <person name="Kramer R."/>
            <person name="Lindquist E."/>
            <person name="Lucas S."/>
            <person name="Salamov A."/>
            <person name="McFadden G.I."/>
            <person name="Lane C.E."/>
            <person name="Keeling P.J."/>
            <person name="Gray M.W."/>
            <person name="Grigoriev I.V."/>
            <person name="Archibald J.M."/>
        </authorList>
    </citation>
    <scope>NUCLEOTIDE SEQUENCE</scope>
    <source>
        <strain evidence="10">CCMP2712</strain>
    </source>
</reference>
<keyword evidence="10" id="KW-1185">Reference proteome</keyword>
<dbReference type="RefSeq" id="XP_005830113.1">
    <property type="nucleotide sequence ID" value="XM_005830056.1"/>
</dbReference>
<evidence type="ECO:0000256" key="6">
    <source>
        <dbReference type="SAM" id="MobiDB-lite"/>
    </source>
</evidence>
<reference evidence="9" key="3">
    <citation type="submission" date="2016-03" db="UniProtKB">
        <authorList>
            <consortium name="EnsemblProtists"/>
        </authorList>
    </citation>
    <scope>IDENTIFICATION</scope>
</reference>
<feature type="region of interest" description="Disordered" evidence="6">
    <location>
        <begin position="1"/>
        <end position="24"/>
    </location>
</feature>
<dbReference type="PANTHER" id="PTHR11124">
    <property type="entry name" value="VACUOLAR SORTING PROTEIN VPS29"/>
    <property type="match status" value="1"/>
</dbReference>
<dbReference type="SUPFAM" id="SSF56300">
    <property type="entry name" value="Metallo-dependent phosphatases"/>
    <property type="match status" value="1"/>
</dbReference>
<dbReference type="EnsemblProtists" id="EKX43133">
    <property type="protein sequence ID" value="EKX43133"/>
    <property type="gene ID" value="GUITHDRAFT_110861"/>
</dbReference>
<feature type="compositionally biased region" description="Basic and acidic residues" evidence="6">
    <location>
        <begin position="1"/>
        <end position="10"/>
    </location>
</feature>
<dbReference type="OrthoDB" id="1918287at2759"/>
<evidence type="ECO:0000256" key="2">
    <source>
        <dbReference type="ARBA" id="ARBA00017767"/>
    </source>
</evidence>
<dbReference type="GeneID" id="17299814"/>
<evidence type="ECO:0000256" key="4">
    <source>
        <dbReference type="ARBA" id="ARBA00022801"/>
    </source>
</evidence>
<dbReference type="KEGG" id="gtt:GUITHDRAFT_110861"/>
<evidence type="ECO:0000259" key="7">
    <source>
        <dbReference type="Pfam" id="PF12850"/>
    </source>
</evidence>
<dbReference type="NCBIfam" id="TIGR00040">
    <property type="entry name" value="yfcE"/>
    <property type="match status" value="1"/>
</dbReference>
<evidence type="ECO:0000313" key="10">
    <source>
        <dbReference type="Proteomes" id="UP000011087"/>
    </source>
</evidence>
<evidence type="ECO:0000256" key="3">
    <source>
        <dbReference type="ARBA" id="ARBA00022723"/>
    </source>
</evidence>
<keyword evidence="3" id="KW-0479">Metal-binding</keyword>
<feature type="domain" description="Calcineurin-like phosphoesterase" evidence="7">
    <location>
        <begin position="47"/>
        <end position="234"/>
    </location>
</feature>
<name>L1J3M8_GUITC</name>
<evidence type="ECO:0000256" key="5">
    <source>
        <dbReference type="RuleBase" id="RU362040"/>
    </source>
</evidence>
<dbReference type="Proteomes" id="UP000011087">
    <property type="component" value="Unassembled WGS sequence"/>
</dbReference>
<evidence type="ECO:0000256" key="1">
    <source>
        <dbReference type="ARBA" id="ARBA00005945"/>
    </source>
</evidence>
<dbReference type="AlphaFoldDB" id="L1J3M8"/>
<dbReference type="GO" id="GO:0046872">
    <property type="term" value="F:metal ion binding"/>
    <property type="evidence" value="ECO:0007669"/>
    <property type="project" value="UniProtKB-KW"/>
</dbReference>
<proteinExistence type="inferred from homology"/>
<dbReference type="eggNOG" id="ENOG502SFAZ">
    <property type="taxonomic scope" value="Eukaryota"/>
</dbReference>
<protein>
    <recommendedName>
        <fullName evidence="2 5">Vacuolar protein sorting-associated protein 29</fullName>
    </recommendedName>
</protein>
<gene>
    <name evidence="8" type="ORF">GUITHDRAFT_110861</name>
</gene>
<comment type="similarity">
    <text evidence="1 5">Belongs to the VPS29 family.</text>
</comment>
<dbReference type="InterPro" id="IPR000979">
    <property type="entry name" value="Phosphodiesterase_MJ0936/Vps29"/>
</dbReference>
<dbReference type="PROSITE" id="PS01269">
    <property type="entry name" value="UPF0025"/>
    <property type="match status" value="1"/>
</dbReference>
<dbReference type="InterPro" id="IPR024654">
    <property type="entry name" value="Calcineurin-like_PHP_lpxH"/>
</dbReference>